<gene>
    <name evidence="1" type="ORF">ACFSC9_10175</name>
</gene>
<dbReference type="RefSeq" id="WP_347324830.1">
    <property type="nucleotide sequence ID" value="NZ_JBCGUH010000004.1"/>
</dbReference>
<reference evidence="2" key="1">
    <citation type="journal article" date="2019" name="Int. J. Syst. Evol. Microbiol.">
        <title>The Global Catalogue of Microorganisms (GCM) 10K type strain sequencing project: providing services to taxonomists for standard genome sequencing and annotation.</title>
        <authorList>
            <consortium name="The Broad Institute Genomics Platform"/>
            <consortium name="The Broad Institute Genome Sequencing Center for Infectious Disease"/>
            <person name="Wu L."/>
            <person name="Ma J."/>
        </authorList>
    </citation>
    <scope>NUCLEOTIDE SEQUENCE [LARGE SCALE GENOMIC DNA]</scope>
    <source>
        <strain evidence="2">CCUG 54950</strain>
    </source>
</reference>
<protein>
    <submittedName>
        <fullName evidence="1">DUF6838 family protein</fullName>
    </submittedName>
</protein>
<proteinExistence type="predicted"/>
<accession>A0ABW4RJN8</accession>
<organism evidence="1 2">
    <name type="scientific">Paenibacillus wenxiniae</name>
    <dbReference type="NCBI Taxonomy" id="1636843"/>
    <lineage>
        <taxon>Bacteria</taxon>
        <taxon>Bacillati</taxon>
        <taxon>Bacillota</taxon>
        <taxon>Bacilli</taxon>
        <taxon>Bacillales</taxon>
        <taxon>Paenibacillaceae</taxon>
        <taxon>Paenibacillus</taxon>
    </lineage>
</organism>
<dbReference type="EMBL" id="JBHUEH010000014">
    <property type="protein sequence ID" value="MFD1885893.1"/>
    <property type="molecule type" value="Genomic_DNA"/>
</dbReference>
<dbReference type="Proteomes" id="UP001597233">
    <property type="component" value="Unassembled WGS sequence"/>
</dbReference>
<keyword evidence="2" id="KW-1185">Reference proteome</keyword>
<evidence type="ECO:0000313" key="2">
    <source>
        <dbReference type="Proteomes" id="UP001597233"/>
    </source>
</evidence>
<dbReference type="InterPro" id="IPR049254">
    <property type="entry name" value="Phage_tail_terminator"/>
</dbReference>
<evidence type="ECO:0000313" key="1">
    <source>
        <dbReference type="EMBL" id="MFD1885893.1"/>
    </source>
</evidence>
<dbReference type="Pfam" id="PF20765">
    <property type="entry name" value="Phage_tail_terminator_8"/>
    <property type="match status" value="1"/>
</dbReference>
<comment type="caution">
    <text evidence="1">The sequence shown here is derived from an EMBL/GenBank/DDBJ whole genome shotgun (WGS) entry which is preliminary data.</text>
</comment>
<sequence>MNAQQLVALVQTSLATRFPDVPFYRAEQKESEQPRLEYRLVAVDFTRERSDRFVRVYTLEIRYVPLHNRYADEQIEGLFEALETIGSGETLCRASELRWDTDDGVPRMRIAYPVRTVQPAAPGVRMGTMDQHLHASSVR</sequence>
<name>A0ABW4RJN8_9BACL</name>